<accession>A0A1G4H1U0</accession>
<dbReference type="VEuPathDB" id="PlasmoDB:PVX_117250"/>
<proteinExistence type="predicted"/>
<feature type="compositionally biased region" description="Basic and acidic residues" evidence="1">
    <location>
        <begin position="1"/>
        <end position="19"/>
    </location>
</feature>
<dbReference type="EMBL" id="LT615250">
    <property type="protein sequence ID" value="SCO68805.1"/>
    <property type="molecule type" value="Genomic_DNA"/>
</dbReference>
<feature type="region of interest" description="Disordered" evidence="1">
    <location>
        <begin position="411"/>
        <end position="478"/>
    </location>
</feature>
<dbReference type="Proteomes" id="UP000779233">
    <property type="component" value="Unassembled WGS sequence"/>
</dbReference>
<feature type="region of interest" description="Disordered" evidence="1">
    <location>
        <begin position="1"/>
        <end position="46"/>
    </location>
</feature>
<evidence type="ECO:0000256" key="1">
    <source>
        <dbReference type="SAM" id="MobiDB-lite"/>
    </source>
</evidence>
<dbReference type="VEuPathDB" id="PlasmoDB:PVP01_1242500"/>
<name>A0A1G4H1U0_PLAVI</name>
<organism evidence="3 4">
    <name type="scientific">Plasmodium vivax</name>
    <name type="common">malaria parasite P. vivax</name>
    <dbReference type="NCBI Taxonomy" id="5855"/>
    <lineage>
        <taxon>Eukaryota</taxon>
        <taxon>Sar</taxon>
        <taxon>Alveolata</taxon>
        <taxon>Apicomplexa</taxon>
        <taxon>Aconoidasida</taxon>
        <taxon>Haemosporida</taxon>
        <taxon>Plasmodiidae</taxon>
        <taxon>Plasmodium</taxon>
        <taxon>Plasmodium (Plasmodium)</taxon>
    </lineage>
</organism>
<evidence type="ECO:0000313" key="4">
    <source>
        <dbReference type="Proteomes" id="UP000196402"/>
    </source>
</evidence>
<evidence type="ECO:0000313" key="3">
    <source>
        <dbReference type="EMBL" id="SCO68805.1"/>
    </source>
</evidence>
<dbReference type="VEuPathDB" id="PlasmoDB:PVPAM_120047700"/>
<evidence type="ECO:0000313" key="2">
    <source>
        <dbReference type="EMBL" id="CAG9473651.1"/>
    </source>
</evidence>
<sequence>MKKKNDSVKKPIVGKEKSNVKNAASENEKTKKKKKKKKIPKDKIENEDKVEITEKKELVDNIKINTYNESDDKLVGKIISYMKQEKEEMVHNLLNKYYDADKKTPFFYIDINIHQCIYGVFFPLSTKDKSLSHKKTNRYYDSSCMYFYNVTNNKCLNIIFHFLKEFFKEHALHHFENCCEMMQSTYLFFFILLTDYFLVSPNVRQYCAENFKILFKLKTYLFEKYIKHTNKIILNKFILLNRAENGNRKNAFFFSETKIINGIINENKIEFSNMKMSIISSNHVDKRYFLTLVIKAKSYEYMDDFIFLDLFKIHILSNPCVSASSGRGEMETPPNHCSDDRSNSSPYVAFSDVANSFPLEEQQNAFSYIFEIELPSDIYTDGELEIFYIDTNKKVNCVNFFPADDLHQLGGPHLHGAHAEMPNGEGADVEKRQNATEEESTDNLGSQHMHNKENLSPKDATPKWSEEKNKSEEATSAKRNIRISVQNGEHIKTCDMSTGKKENTLHECSEKKPYDEINVVKVQSEKISLNDKTYVRIHSNRISNYYINLNSVTNFPYLQWEIKYCENKVVAMLRSQNGKSFIFHIDDYGMELQDNGVDVLKDLYNCTLDVYTLLFLMKKKGINLLVTNVEVGKMLEKEGYHLAEDQTEDLLINDILLCFRFMAFHSVEVNPANATKSKMMVHVRGDGQKVRGPLTDSLHVEYEENFCRIAKIETEESEKKFMKNLTKHKSILYCLFELCEFINLNNKKERTKLGDTTKQENNDDEKNDVVNFQNFLINTFSRNSIEKMNEVVIKDGDNLKKNSLQIDDVETLAANDYSDLFELSPMVHNLQLFLKLTRAVSFTGV</sequence>
<dbReference type="eggNOG" id="ENOG502TN9U">
    <property type="taxonomic scope" value="Eukaryota"/>
</dbReference>
<gene>
    <name evidence="3" type="ORF">PVT01_120046700</name>
    <name evidence="2" type="ORF">PVW1_120057300</name>
</gene>
<dbReference type="AlphaFoldDB" id="A0A1G4H1U0"/>
<dbReference type="VEuPathDB" id="PlasmoDB:PVW1_120057300"/>
<feature type="compositionally biased region" description="Basic and acidic residues" evidence="1">
    <location>
        <begin position="450"/>
        <end position="476"/>
    </location>
</feature>
<feature type="compositionally biased region" description="Basic residues" evidence="1">
    <location>
        <begin position="30"/>
        <end position="40"/>
    </location>
</feature>
<reference evidence="3 4" key="1">
    <citation type="submission" date="2016-07" db="EMBL/GenBank/DDBJ databases">
        <authorList>
            <consortium name="Pathogen Informatics"/>
        </authorList>
    </citation>
    <scope>NUCLEOTIDE SEQUENCE [LARGE SCALE GENOMIC DNA]</scope>
    <source>
        <strain evidence="2">PvW1</strain>
    </source>
</reference>
<dbReference type="Proteomes" id="UP000196402">
    <property type="component" value="Chromosome 12"/>
</dbReference>
<protein>
    <submittedName>
        <fullName evidence="2">(malaria parasite P. vivax) hypothetical protein</fullName>
    </submittedName>
</protein>
<dbReference type="EMBL" id="CAJZCX010000004">
    <property type="protein sequence ID" value="CAG9473651.1"/>
    <property type="molecule type" value="Genomic_DNA"/>
</dbReference>